<feature type="domain" description="ATP-grasp" evidence="2">
    <location>
        <begin position="139"/>
        <end position="383"/>
    </location>
</feature>
<dbReference type="Pfam" id="PF14397">
    <property type="entry name" value="ATPgrasp_ST"/>
    <property type="match status" value="1"/>
</dbReference>
<dbReference type="RefSeq" id="WP_050601210.1">
    <property type="nucleotide sequence ID" value="NZ_JYNE01000027.1"/>
</dbReference>
<dbReference type="SUPFAM" id="SSF56059">
    <property type="entry name" value="Glutathione synthetase ATP-binding domain-like"/>
    <property type="match status" value="1"/>
</dbReference>
<keyword evidence="1" id="KW-0067">ATP-binding</keyword>
<proteinExistence type="predicted"/>
<sequence length="395" mass="42878">MHPAELAYYAKKAFALFPGGAEAASAPAFAAHYERRRRSRSPARAMLDRGIARGFAAWLPSRTCAVARKYGMDAQWERQALAIARERFVDPNDIALFRIERPEELDHYIRRFEDAGFNKIINSQGWSRACVLVDKAAFYRRCAAHGLPHPAVQAVYDRGLRDFRPARGHPLIAKPTHGEGGRGVALLPHGVSDITDQAAFAQAIAPYVDDRQVWVIQRALGNHAALADYAMDALATARLTTMRNETGEPELVSTVLRVASLRGPVIDNMKAGGLIMPVDFETGRAGTACKGYGGGDYECHPVSGAAFADLQLPDWEKAVALACRAHAAAFPEYTLIGWDIAFTPDGPMVVEGNAKPGVLMPQRSGRKGLAGQRYGELLAFNLERAETGRAGALAA</sequence>
<accession>A0A0L1KBK3</accession>
<reference evidence="3" key="1">
    <citation type="submission" date="2015-02" db="EMBL/GenBank/DDBJ databases">
        <authorList>
            <person name="Chooi Y.-H."/>
        </authorList>
    </citation>
    <scope>NUCLEOTIDE SEQUENCE [LARGE SCALE GENOMIC DNA]</scope>
    <source>
        <strain evidence="3">LAMA 915</strain>
    </source>
</reference>
<dbReference type="STRING" id="1306953.J121_2272"/>
<dbReference type="GO" id="GO:0005524">
    <property type="term" value="F:ATP binding"/>
    <property type="evidence" value="ECO:0007669"/>
    <property type="project" value="UniProtKB-UniRule"/>
</dbReference>
<dbReference type="GO" id="GO:0046872">
    <property type="term" value="F:metal ion binding"/>
    <property type="evidence" value="ECO:0007669"/>
    <property type="project" value="InterPro"/>
</dbReference>
<keyword evidence="1" id="KW-0547">Nucleotide-binding</keyword>
<evidence type="ECO:0000256" key="1">
    <source>
        <dbReference type="PROSITE-ProRule" id="PRU00409"/>
    </source>
</evidence>
<organism evidence="3 4">
    <name type="scientific">Qipengyuania citrea LAMA 915</name>
    <dbReference type="NCBI Taxonomy" id="1306953"/>
    <lineage>
        <taxon>Bacteria</taxon>
        <taxon>Pseudomonadati</taxon>
        <taxon>Pseudomonadota</taxon>
        <taxon>Alphaproteobacteria</taxon>
        <taxon>Sphingomonadales</taxon>
        <taxon>Erythrobacteraceae</taxon>
        <taxon>Qipengyuania</taxon>
    </lineage>
</organism>
<dbReference type="Proteomes" id="UP000037446">
    <property type="component" value="Unassembled WGS sequence"/>
</dbReference>
<dbReference type="InterPro" id="IPR039523">
    <property type="entry name" value="RimK-rel_E_lig_ATP-grasp"/>
</dbReference>
<comment type="caution">
    <text evidence="3">The sequence shown here is derived from an EMBL/GenBank/DDBJ whole genome shotgun (WGS) entry which is preliminary data.</text>
</comment>
<dbReference type="AlphaFoldDB" id="A0A0L1KBK3"/>
<dbReference type="Gene3D" id="3.30.470.20">
    <property type="entry name" value="ATP-grasp fold, B domain"/>
    <property type="match status" value="2"/>
</dbReference>
<dbReference type="InterPro" id="IPR011761">
    <property type="entry name" value="ATP-grasp"/>
</dbReference>
<dbReference type="PATRIC" id="fig|1306953.7.peg.2349"/>
<evidence type="ECO:0000313" key="3">
    <source>
        <dbReference type="EMBL" id="KNH01254.1"/>
    </source>
</evidence>
<gene>
    <name evidence="3" type="ORF">J121_2272</name>
</gene>
<name>A0A0L1KBK3_9SPHN</name>
<evidence type="ECO:0000313" key="4">
    <source>
        <dbReference type="Proteomes" id="UP000037446"/>
    </source>
</evidence>
<protein>
    <recommendedName>
        <fullName evidence="2">ATP-grasp domain-containing protein</fullName>
    </recommendedName>
</protein>
<dbReference type="EMBL" id="JYNE01000027">
    <property type="protein sequence ID" value="KNH01254.1"/>
    <property type="molecule type" value="Genomic_DNA"/>
</dbReference>
<dbReference type="PROSITE" id="PS50975">
    <property type="entry name" value="ATP_GRASP"/>
    <property type="match status" value="1"/>
</dbReference>
<evidence type="ECO:0000259" key="2">
    <source>
        <dbReference type="PROSITE" id="PS50975"/>
    </source>
</evidence>